<dbReference type="PROSITE" id="PS00211">
    <property type="entry name" value="ABC_TRANSPORTER_1"/>
    <property type="match status" value="1"/>
</dbReference>
<keyword evidence="2" id="KW-0813">Transport</keyword>
<evidence type="ECO:0000256" key="5">
    <source>
        <dbReference type="ARBA" id="ARBA00022906"/>
    </source>
</evidence>
<keyword evidence="4 8" id="KW-0067">ATP-binding</keyword>
<comment type="caution">
    <text evidence="8">The sequence shown here is derived from an EMBL/GenBank/DDBJ whole genome shotgun (WGS) entry which is preliminary data.</text>
</comment>
<dbReference type="InterPro" id="IPR017871">
    <property type="entry name" value="ABC_transporter-like_CS"/>
</dbReference>
<dbReference type="RefSeq" id="WP_238242309.1">
    <property type="nucleotide sequence ID" value="NZ_BPQP01000004.1"/>
</dbReference>
<dbReference type="EMBL" id="BPQP01000004">
    <property type="protein sequence ID" value="GJD93103.1"/>
    <property type="molecule type" value="Genomic_DNA"/>
</dbReference>
<evidence type="ECO:0000256" key="1">
    <source>
        <dbReference type="ARBA" id="ARBA00005417"/>
    </source>
</evidence>
<dbReference type="SMART" id="SM00382">
    <property type="entry name" value="AAA"/>
    <property type="match status" value="1"/>
</dbReference>
<evidence type="ECO:0000256" key="6">
    <source>
        <dbReference type="ARBA" id="ARBA00023065"/>
    </source>
</evidence>
<evidence type="ECO:0000259" key="7">
    <source>
        <dbReference type="PROSITE" id="PS50893"/>
    </source>
</evidence>
<feature type="domain" description="ABC transporter" evidence="7">
    <location>
        <begin position="16"/>
        <end position="242"/>
    </location>
</feature>
<evidence type="ECO:0000313" key="9">
    <source>
        <dbReference type="Proteomes" id="UP001055125"/>
    </source>
</evidence>
<reference evidence="8" key="2">
    <citation type="submission" date="2021-08" db="EMBL/GenBank/DDBJ databases">
        <authorList>
            <person name="Tani A."/>
            <person name="Ola A."/>
            <person name="Ogura Y."/>
            <person name="Katsura K."/>
            <person name="Hayashi T."/>
        </authorList>
    </citation>
    <scope>NUCLEOTIDE SEQUENCE</scope>
    <source>
        <strain evidence="8">DSM 19015</strain>
    </source>
</reference>
<sequence length="289" mass="30659">MGLVNAASDGGAAGAIALRGLTLGYDRHPAVHHLEGVIVGGSLLAVVGPNGAGKSTLLKGIVGEIPCLEGEIERRPAGEAVAYLPQAGEIDRTFPLRVLDLVAMGLWAQLGPWRSLLPHRSILMRALAAVGLVGFEHRPMGTLSGGQFQRALFARLIVQDARIILLDEPFTGVDGQTSADLLALIGAWHAEGRTVVAALHDLTQVRGHFPDTLLLAREPVAWGPTASVLTPANLARAQALSEAWDEDAPVCDRGHAHHQGHDHAQNRVDHAHIPVDHAHEHHDHRGTAA</sequence>
<dbReference type="Proteomes" id="UP001055125">
    <property type="component" value="Unassembled WGS sequence"/>
</dbReference>
<gene>
    <name evidence="8" type="primary">btuD_1</name>
    <name evidence="8" type="ORF">OCOJLMKI_0292</name>
</gene>
<proteinExistence type="inferred from homology"/>
<evidence type="ECO:0000313" key="8">
    <source>
        <dbReference type="EMBL" id="GJD93103.1"/>
    </source>
</evidence>
<dbReference type="CDD" id="cd03235">
    <property type="entry name" value="ABC_Metallic_Cations"/>
    <property type="match status" value="1"/>
</dbReference>
<protein>
    <submittedName>
        <fullName evidence="8">Vitamin B12 import ATP-binding protein BtuD</fullName>
    </submittedName>
</protein>
<dbReference type="GO" id="GO:0005524">
    <property type="term" value="F:ATP binding"/>
    <property type="evidence" value="ECO:0007669"/>
    <property type="project" value="UniProtKB-KW"/>
</dbReference>
<dbReference type="InterPro" id="IPR003439">
    <property type="entry name" value="ABC_transporter-like_ATP-bd"/>
</dbReference>
<dbReference type="InterPro" id="IPR050153">
    <property type="entry name" value="Metal_Ion_Import_ABC"/>
</dbReference>
<dbReference type="Pfam" id="PF00005">
    <property type="entry name" value="ABC_tran"/>
    <property type="match status" value="1"/>
</dbReference>
<reference evidence="8" key="1">
    <citation type="journal article" date="2021" name="Front. Microbiol.">
        <title>Comprehensive Comparative Genomics and Phenotyping of Methylobacterium Species.</title>
        <authorList>
            <person name="Alessa O."/>
            <person name="Ogura Y."/>
            <person name="Fujitani Y."/>
            <person name="Takami H."/>
            <person name="Hayashi T."/>
            <person name="Sahin N."/>
            <person name="Tani A."/>
        </authorList>
    </citation>
    <scope>NUCLEOTIDE SEQUENCE</scope>
    <source>
        <strain evidence="8">DSM 19015</strain>
    </source>
</reference>
<dbReference type="InterPro" id="IPR027417">
    <property type="entry name" value="P-loop_NTPase"/>
</dbReference>
<keyword evidence="6" id="KW-0406">Ion transport</keyword>
<keyword evidence="5" id="KW-0864">Zinc transport</keyword>
<keyword evidence="3" id="KW-0547">Nucleotide-binding</keyword>
<dbReference type="SUPFAM" id="SSF52540">
    <property type="entry name" value="P-loop containing nucleoside triphosphate hydrolases"/>
    <property type="match status" value="1"/>
</dbReference>
<keyword evidence="9" id="KW-1185">Reference proteome</keyword>
<dbReference type="Gene3D" id="3.40.50.300">
    <property type="entry name" value="P-loop containing nucleotide triphosphate hydrolases"/>
    <property type="match status" value="1"/>
</dbReference>
<comment type="similarity">
    <text evidence="1">Belongs to the ABC transporter superfamily.</text>
</comment>
<dbReference type="PANTHER" id="PTHR42734">
    <property type="entry name" value="METAL TRANSPORT SYSTEM ATP-BINDING PROTEIN TM_0124-RELATED"/>
    <property type="match status" value="1"/>
</dbReference>
<accession>A0ABQ4RSG9</accession>
<dbReference type="InterPro" id="IPR003593">
    <property type="entry name" value="AAA+_ATPase"/>
</dbReference>
<evidence type="ECO:0000256" key="2">
    <source>
        <dbReference type="ARBA" id="ARBA00022448"/>
    </source>
</evidence>
<organism evidence="8 9">
    <name type="scientific">Methylobacterium iners</name>
    <dbReference type="NCBI Taxonomy" id="418707"/>
    <lineage>
        <taxon>Bacteria</taxon>
        <taxon>Pseudomonadati</taxon>
        <taxon>Pseudomonadota</taxon>
        <taxon>Alphaproteobacteria</taxon>
        <taxon>Hyphomicrobiales</taxon>
        <taxon>Methylobacteriaceae</taxon>
        <taxon>Methylobacterium</taxon>
    </lineage>
</organism>
<dbReference type="PROSITE" id="PS50893">
    <property type="entry name" value="ABC_TRANSPORTER_2"/>
    <property type="match status" value="1"/>
</dbReference>
<name>A0ABQ4RSG9_9HYPH</name>
<evidence type="ECO:0000256" key="3">
    <source>
        <dbReference type="ARBA" id="ARBA00022741"/>
    </source>
</evidence>
<keyword evidence="5" id="KW-0862">Zinc</keyword>
<evidence type="ECO:0000256" key="4">
    <source>
        <dbReference type="ARBA" id="ARBA00022840"/>
    </source>
</evidence>
<dbReference type="PANTHER" id="PTHR42734:SF5">
    <property type="entry name" value="IRON TRANSPORT SYSTEM ATP-BINDING PROTEIN HI_0361-RELATED"/>
    <property type="match status" value="1"/>
</dbReference>